<dbReference type="InterPro" id="IPR052158">
    <property type="entry name" value="INH-QAR"/>
</dbReference>
<dbReference type="AlphaFoldDB" id="A0A4Q2DAK0"/>
<proteinExistence type="predicted"/>
<feature type="domain" description="DJ-1/PfpI" evidence="1">
    <location>
        <begin position="25"/>
        <end position="195"/>
    </location>
</feature>
<dbReference type="SUPFAM" id="SSF52317">
    <property type="entry name" value="Class I glutamine amidotransferase-like"/>
    <property type="match status" value="1"/>
</dbReference>
<dbReference type="PANTHER" id="PTHR43130">
    <property type="entry name" value="ARAC-FAMILY TRANSCRIPTIONAL REGULATOR"/>
    <property type="match status" value="1"/>
</dbReference>
<dbReference type="InterPro" id="IPR029062">
    <property type="entry name" value="Class_I_gatase-like"/>
</dbReference>
<gene>
    <name evidence="2" type="ORF">EST38_g9461</name>
</gene>
<evidence type="ECO:0000259" key="1">
    <source>
        <dbReference type="Pfam" id="PF01965"/>
    </source>
</evidence>
<dbReference type="EMBL" id="SDEE01000442">
    <property type="protein sequence ID" value="RXW16399.1"/>
    <property type="molecule type" value="Genomic_DNA"/>
</dbReference>
<dbReference type="STRING" id="2316362.A0A4Q2DAK0"/>
<organism evidence="2 3">
    <name type="scientific">Candolleomyces aberdarensis</name>
    <dbReference type="NCBI Taxonomy" id="2316362"/>
    <lineage>
        <taxon>Eukaryota</taxon>
        <taxon>Fungi</taxon>
        <taxon>Dikarya</taxon>
        <taxon>Basidiomycota</taxon>
        <taxon>Agaricomycotina</taxon>
        <taxon>Agaricomycetes</taxon>
        <taxon>Agaricomycetidae</taxon>
        <taxon>Agaricales</taxon>
        <taxon>Agaricineae</taxon>
        <taxon>Psathyrellaceae</taxon>
        <taxon>Candolleomyces</taxon>
    </lineage>
</organism>
<accession>A0A4Q2DAK0</accession>
<dbReference type="CDD" id="cd03139">
    <property type="entry name" value="GATase1_PfpI_2"/>
    <property type="match status" value="1"/>
</dbReference>
<dbReference type="PANTHER" id="PTHR43130:SF15">
    <property type="entry name" value="THIJ_PFPI FAMILY PROTEIN (AFU_ORTHOLOGUE AFUA_5G14240)"/>
    <property type="match status" value="1"/>
</dbReference>
<dbReference type="OrthoDB" id="543156at2759"/>
<dbReference type="Pfam" id="PF01965">
    <property type="entry name" value="DJ-1_PfpI"/>
    <property type="match status" value="1"/>
</dbReference>
<reference evidence="2 3" key="1">
    <citation type="submission" date="2019-01" db="EMBL/GenBank/DDBJ databases">
        <title>Draft genome sequence of Psathyrella aberdarensis IHI B618.</title>
        <authorList>
            <person name="Buettner E."/>
            <person name="Kellner H."/>
        </authorList>
    </citation>
    <scope>NUCLEOTIDE SEQUENCE [LARGE SCALE GENOMIC DNA]</scope>
    <source>
        <strain evidence="2 3">IHI B618</strain>
    </source>
</reference>
<comment type="caution">
    <text evidence="2">The sequence shown here is derived from an EMBL/GenBank/DDBJ whole genome shotgun (WGS) entry which is preliminary data.</text>
</comment>
<dbReference type="Gene3D" id="3.40.50.880">
    <property type="match status" value="1"/>
</dbReference>
<keyword evidence="3" id="KW-1185">Reference proteome</keyword>
<dbReference type="InterPro" id="IPR002818">
    <property type="entry name" value="DJ-1/PfpI"/>
</dbReference>
<sequence length="229" mass="24932">MSTTILERPASARPDEEVPLTFGLVLYNGFQALDVFGPIDALNILSFIYPIKLYVLAESLDPVTTKSPQGFEHPGSDFSQRILPTHTFESAPTFDVLIVPGGVGNRGPIDAALSYIGKVAPEVQYIFTICTGSGMVARTGFLDGRRATTNKKAFSRITALRPQVQWVKRARWVVDGNIWTASGVSAGLDAIFAFIREIYGSEVASLISAFMEYEPHSDPSWDPFAGPDA</sequence>
<evidence type="ECO:0000313" key="2">
    <source>
        <dbReference type="EMBL" id="RXW16399.1"/>
    </source>
</evidence>
<evidence type="ECO:0000313" key="3">
    <source>
        <dbReference type="Proteomes" id="UP000290288"/>
    </source>
</evidence>
<dbReference type="Proteomes" id="UP000290288">
    <property type="component" value="Unassembled WGS sequence"/>
</dbReference>
<protein>
    <recommendedName>
        <fullName evidence="1">DJ-1/PfpI domain-containing protein</fullName>
    </recommendedName>
</protein>
<name>A0A4Q2DAK0_9AGAR</name>